<sequence>MRDSNPLSLTELGRSMNIFVVTKHNIKRIVSLYAKRMQIENRLRDIV</sequence>
<comment type="caution">
    <text evidence="1">The sequence shown here is derived from an EMBL/GenBank/DDBJ whole genome shotgun (WGS) entry which is preliminary data.</text>
</comment>
<reference evidence="1 2" key="1">
    <citation type="journal article" date="2012" name="J. Bacteriol.">
        <title>Genome sequence of the cycloprodigiosin-producing bacterial strain Pseudoalteromonas rubra ATCC 29570(T).</title>
        <authorList>
            <person name="Xie B.B."/>
            <person name="Shu Y.L."/>
            <person name="Qin Q.L."/>
            <person name="Rong J.C."/>
            <person name="Zhang X.Y."/>
            <person name="Chen X.L."/>
            <person name="Zhou B.C."/>
            <person name="Zhang Y.Z."/>
        </authorList>
    </citation>
    <scope>NUCLEOTIDE SEQUENCE [LARGE SCALE GENOMIC DNA]</scope>
    <source>
        <strain evidence="1 2">DSM 6842</strain>
    </source>
</reference>
<gene>
    <name evidence="1" type="ORF">PRUB_a0642</name>
</gene>
<organism evidence="1 2">
    <name type="scientific">Pseudoalteromonas rubra</name>
    <dbReference type="NCBI Taxonomy" id="43658"/>
    <lineage>
        <taxon>Bacteria</taxon>
        <taxon>Pseudomonadati</taxon>
        <taxon>Pseudomonadota</taxon>
        <taxon>Gammaproteobacteria</taxon>
        <taxon>Alteromonadales</taxon>
        <taxon>Pseudoalteromonadaceae</taxon>
        <taxon>Pseudoalteromonas</taxon>
    </lineage>
</organism>
<evidence type="ECO:0000313" key="2">
    <source>
        <dbReference type="Proteomes" id="UP000016480"/>
    </source>
</evidence>
<proteinExistence type="predicted"/>
<dbReference type="EMBL" id="AHCD03000035">
    <property type="protein sequence ID" value="KAF7786164.1"/>
    <property type="molecule type" value="Genomic_DNA"/>
</dbReference>
<dbReference type="AlphaFoldDB" id="A0A8T0C5Z5"/>
<accession>A0A8T0C5Z5</accession>
<dbReference type="Proteomes" id="UP000016480">
    <property type="component" value="Unassembled WGS sequence"/>
</dbReference>
<protein>
    <submittedName>
        <fullName evidence="1">Uncharacterized protein</fullName>
    </submittedName>
</protein>
<name>A0A8T0C5Z5_9GAMM</name>
<evidence type="ECO:0000313" key="1">
    <source>
        <dbReference type="EMBL" id="KAF7786164.1"/>
    </source>
</evidence>